<organism evidence="1 2">
    <name type="scientific">Klebsiella pneumoniae</name>
    <dbReference type="NCBI Taxonomy" id="573"/>
    <lineage>
        <taxon>Bacteria</taxon>
        <taxon>Pseudomonadati</taxon>
        <taxon>Pseudomonadota</taxon>
        <taxon>Gammaproteobacteria</taxon>
        <taxon>Enterobacterales</taxon>
        <taxon>Enterobacteriaceae</taxon>
        <taxon>Klebsiella/Raoultella group</taxon>
        <taxon>Klebsiella</taxon>
        <taxon>Klebsiella pneumoniae complex</taxon>
    </lineage>
</organism>
<gene>
    <name evidence="1" type="ORF">NCTC13635_01945</name>
</gene>
<dbReference type="EMBL" id="LR134162">
    <property type="protein sequence ID" value="VEB01281.1"/>
    <property type="molecule type" value="Genomic_DNA"/>
</dbReference>
<protein>
    <submittedName>
        <fullName evidence="1">DNA primase</fullName>
    </submittedName>
</protein>
<dbReference type="AlphaFoldDB" id="A0A3S4KBV7"/>
<dbReference type="Proteomes" id="UP000282433">
    <property type="component" value="Chromosome"/>
</dbReference>
<proteinExistence type="predicted"/>
<sequence length="40" mass="4695">MLTPPSSGRGYQRKSPRIQGRQINVYVLNYLPEDYNQPEE</sequence>
<evidence type="ECO:0000313" key="1">
    <source>
        <dbReference type="EMBL" id="VEB01281.1"/>
    </source>
</evidence>
<name>A0A3S4KBV7_KLEPN</name>
<accession>A0A3S4KBV7</accession>
<evidence type="ECO:0000313" key="2">
    <source>
        <dbReference type="Proteomes" id="UP000282433"/>
    </source>
</evidence>
<reference evidence="1 2" key="1">
    <citation type="submission" date="2018-12" db="EMBL/GenBank/DDBJ databases">
        <authorList>
            <consortium name="Pathogen Informatics"/>
        </authorList>
    </citation>
    <scope>NUCLEOTIDE SEQUENCE [LARGE SCALE GENOMIC DNA]</scope>
    <source>
        <strain evidence="1 2">NCTC13635</strain>
    </source>
</reference>